<proteinExistence type="predicted"/>
<reference evidence="1" key="1">
    <citation type="journal article" date="2020" name="Stud. Mycol.">
        <title>101 Dothideomycetes genomes: a test case for predicting lifestyles and emergence of pathogens.</title>
        <authorList>
            <person name="Haridas S."/>
            <person name="Albert R."/>
            <person name="Binder M."/>
            <person name="Bloem J."/>
            <person name="Labutti K."/>
            <person name="Salamov A."/>
            <person name="Andreopoulos B."/>
            <person name="Baker S."/>
            <person name="Barry K."/>
            <person name="Bills G."/>
            <person name="Bluhm B."/>
            <person name="Cannon C."/>
            <person name="Castanera R."/>
            <person name="Culley D."/>
            <person name="Daum C."/>
            <person name="Ezra D."/>
            <person name="Gonzalez J."/>
            <person name="Henrissat B."/>
            <person name="Kuo A."/>
            <person name="Liang C."/>
            <person name="Lipzen A."/>
            <person name="Lutzoni F."/>
            <person name="Magnuson J."/>
            <person name="Mondo S."/>
            <person name="Nolan M."/>
            <person name="Ohm R."/>
            <person name="Pangilinan J."/>
            <person name="Park H.-J."/>
            <person name="Ramirez L."/>
            <person name="Alfaro M."/>
            <person name="Sun H."/>
            <person name="Tritt A."/>
            <person name="Yoshinaga Y."/>
            <person name="Zwiers L.-H."/>
            <person name="Turgeon B."/>
            <person name="Goodwin S."/>
            <person name="Spatafora J."/>
            <person name="Crous P."/>
            <person name="Grigoriev I."/>
        </authorList>
    </citation>
    <scope>NUCLEOTIDE SEQUENCE</scope>
    <source>
        <strain evidence="1">CBS 113979</strain>
    </source>
</reference>
<evidence type="ECO:0000313" key="2">
    <source>
        <dbReference type="Proteomes" id="UP000800041"/>
    </source>
</evidence>
<evidence type="ECO:0000313" key="1">
    <source>
        <dbReference type="EMBL" id="KAF1984142.1"/>
    </source>
</evidence>
<accession>A0A6G1GTK4</accession>
<keyword evidence="2" id="KW-1185">Reference proteome</keyword>
<organism evidence="1 2">
    <name type="scientific">Aulographum hederae CBS 113979</name>
    <dbReference type="NCBI Taxonomy" id="1176131"/>
    <lineage>
        <taxon>Eukaryota</taxon>
        <taxon>Fungi</taxon>
        <taxon>Dikarya</taxon>
        <taxon>Ascomycota</taxon>
        <taxon>Pezizomycotina</taxon>
        <taxon>Dothideomycetes</taxon>
        <taxon>Pleosporomycetidae</taxon>
        <taxon>Aulographales</taxon>
        <taxon>Aulographaceae</taxon>
    </lineage>
</organism>
<dbReference type="Proteomes" id="UP000800041">
    <property type="component" value="Unassembled WGS sequence"/>
</dbReference>
<dbReference type="AlphaFoldDB" id="A0A6G1GTK4"/>
<sequence length="202" mass="21569">MITRSSFKIWLRAHELFVKVRLPHHSVDPSSYAVEYTIPQKDDPNADFHAANLQSAAVYSHLATLLSWPCHVNSSAVLVFHRPLGLSIRPRNASGSRYLGLSAASVPSSSIFSLPVCSSSTPDLCRCLSLPSLQAVCRAGCCVFALRRGRLRGGMLGLRGAGKGVSMIVFGQGVFRGWRIAGGLEGKDGGAFARTDGGKGVE</sequence>
<name>A0A6G1GTK4_9PEZI</name>
<protein>
    <submittedName>
        <fullName evidence="1">Uncharacterized protein</fullName>
    </submittedName>
</protein>
<dbReference type="EMBL" id="ML977170">
    <property type="protein sequence ID" value="KAF1984142.1"/>
    <property type="molecule type" value="Genomic_DNA"/>
</dbReference>
<gene>
    <name evidence="1" type="ORF">K402DRAFT_150873</name>
</gene>